<evidence type="ECO:0000256" key="7">
    <source>
        <dbReference type="ARBA" id="ARBA00023125"/>
    </source>
</evidence>
<dbReference type="FunFam" id="3.30.160.60:FF:001732">
    <property type="entry name" value="Zgc:162936"/>
    <property type="match status" value="1"/>
</dbReference>
<evidence type="ECO:0000256" key="10">
    <source>
        <dbReference type="PROSITE-ProRule" id="PRU00042"/>
    </source>
</evidence>
<feature type="domain" description="C2H2-type" evidence="11">
    <location>
        <begin position="395"/>
        <end position="423"/>
    </location>
</feature>
<dbReference type="OrthoDB" id="6755643at2759"/>
<dbReference type="PANTHER" id="PTHR24384">
    <property type="entry name" value="FINGER PUTATIVE TRANSCRIPTION FACTOR FAMILY-RELATED"/>
    <property type="match status" value="1"/>
</dbReference>
<feature type="domain" description="C2H2-type" evidence="11">
    <location>
        <begin position="452"/>
        <end position="482"/>
    </location>
</feature>
<comment type="subcellular location">
    <subcellularLocation>
        <location evidence="1">Nucleus</location>
    </subcellularLocation>
</comment>
<reference evidence="12" key="1">
    <citation type="submission" date="2020-08" db="EMBL/GenBank/DDBJ databases">
        <title>Genome sequencing and assembly of the red palm weevil Rhynchophorus ferrugineus.</title>
        <authorList>
            <person name="Dias G.B."/>
            <person name="Bergman C.M."/>
            <person name="Manee M."/>
        </authorList>
    </citation>
    <scope>NUCLEOTIDE SEQUENCE</scope>
    <source>
        <strain evidence="12">AA-2017</strain>
        <tissue evidence="12">Whole larva</tissue>
    </source>
</reference>
<dbReference type="FunFam" id="3.30.160.60:FF:001182">
    <property type="entry name" value="Zinc finger, C2H2 type"/>
    <property type="match status" value="1"/>
</dbReference>
<dbReference type="FunFam" id="3.30.160.60:FF:000100">
    <property type="entry name" value="Zinc finger 45-like"/>
    <property type="match status" value="2"/>
</dbReference>
<evidence type="ECO:0000256" key="8">
    <source>
        <dbReference type="ARBA" id="ARBA00023163"/>
    </source>
</evidence>
<keyword evidence="9" id="KW-0539">Nucleus</keyword>
<keyword evidence="7" id="KW-0238">DNA-binding</keyword>
<feature type="domain" description="C2H2-type" evidence="11">
    <location>
        <begin position="535"/>
        <end position="562"/>
    </location>
</feature>
<evidence type="ECO:0000256" key="3">
    <source>
        <dbReference type="ARBA" id="ARBA00022737"/>
    </source>
</evidence>
<protein>
    <recommendedName>
        <fullName evidence="11">C2H2-type domain-containing protein</fullName>
    </recommendedName>
</protein>
<dbReference type="InterPro" id="IPR013087">
    <property type="entry name" value="Znf_C2H2_type"/>
</dbReference>
<keyword evidence="3" id="KW-0677">Repeat</keyword>
<sequence length="579" mass="67826">MGDLEEHELDCACGDSNLYTCKCCQHIFDETAWTDHVNRIKLQRTVDYVCCNISFDDDFNYKDHIKTFHMENVLVSNLEPVVKTSPTVSCRYCDQVFANQNLTIAHERKVHGDQVIQCDICSKHLKLERFRAHKITHRTKKHYYNTPAKVCNVCGLSVKNLERHLVTHENLRKHSCTKCEKSFKLSWDLKRHMVVHSDEAKYKCDVCDKTFKVAFNLRVHMRIHEGVKPFACLVCDKSYTTKQSRDNHLKTHDRISIFNTSDLLRCKCCTHIFETQELLIKHSIGCFDPKDRNKRSKEVQCTECGQVFAEKGHLRMHRNYVHSGSKYAFKQGDFQCNDCNKSFSKLPYLDKHRKRVHQEAVDEDLPCPECSKTFKKQDTRRKHIKVFHGGYVPCYKCDVCGEKCKGRNGLENHKQTVHLNKPICSLCCQEFNNEADLNSHKVAVHNVDVSVYDCPETGCLKIFTSEELLKCHLEATHMKERKFCSETFTDPVKYDEHIHQHRQNKLYKCDICDKELSGNHRLLEHRRIHTGEKPYSCKSCDQKFATKQQLDVHKTISSSPYENYFLWIQFVVIHSFIKR</sequence>
<dbReference type="GO" id="GO:0045893">
    <property type="term" value="P:positive regulation of DNA-templated transcription"/>
    <property type="evidence" value="ECO:0007669"/>
    <property type="project" value="UniProtKB-ARBA"/>
</dbReference>
<evidence type="ECO:0000256" key="2">
    <source>
        <dbReference type="ARBA" id="ARBA00022723"/>
    </source>
</evidence>
<gene>
    <name evidence="12" type="ORF">GWI33_008306</name>
</gene>
<organism evidence="12 13">
    <name type="scientific">Rhynchophorus ferrugineus</name>
    <name type="common">Red palm weevil</name>
    <name type="synonym">Curculio ferrugineus</name>
    <dbReference type="NCBI Taxonomy" id="354439"/>
    <lineage>
        <taxon>Eukaryota</taxon>
        <taxon>Metazoa</taxon>
        <taxon>Ecdysozoa</taxon>
        <taxon>Arthropoda</taxon>
        <taxon>Hexapoda</taxon>
        <taxon>Insecta</taxon>
        <taxon>Pterygota</taxon>
        <taxon>Neoptera</taxon>
        <taxon>Endopterygota</taxon>
        <taxon>Coleoptera</taxon>
        <taxon>Polyphaga</taxon>
        <taxon>Cucujiformia</taxon>
        <taxon>Curculionidae</taxon>
        <taxon>Dryophthorinae</taxon>
        <taxon>Rhynchophorus</taxon>
    </lineage>
</organism>
<feature type="domain" description="C2H2-type" evidence="11">
    <location>
        <begin position="365"/>
        <end position="393"/>
    </location>
</feature>
<dbReference type="Gene3D" id="3.30.160.60">
    <property type="entry name" value="Classic Zinc Finger"/>
    <property type="match status" value="9"/>
</dbReference>
<keyword evidence="4 10" id="KW-0863">Zinc-finger</keyword>
<dbReference type="GO" id="GO:0005634">
    <property type="term" value="C:nucleus"/>
    <property type="evidence" value="ECO:0007669"/>
    <property type="project" value="UniProtKB-SubCell"/>
</dbReference>
<evidence type="ECO:0000256" key="6">
    <source>
        <dbReference type="ARBA" id="ARBA00023015"/>
    </source>
</evidence>
<dbReference type="GO" id="GO:0008270">
    <property type="term" value="F:zinc ion binding"/>
    <property type="evidence" value="ECO:0007669"/>
    <property type="project" value="UniProtKB-KW"/>
</dbReference>
<evidence type="ECO:0000256" key="1">
    <source>
        <dbReference type="ARBA" id="ARBA00004123"/>
    </source>
</evidence>
<dbReference type="PROSITE" id="PS00028">
    <property type="entry name" value="ZINC_FINGER_C2H2_1"/>
    <property type="match status" value="11"/>
</dbReference>
<dbReference type="FunFam" id="3.30.160.60:FF:000322">
    <property type="entry name" value="GDNF-inducible zinc finger protein 1"/>
    <property type="match status" value="1"/>
</dbReference>
<keyword evidence="2" id="KW-0479">Metal-binding</keyword>
<dbReference type="InterPro" id="IPR050752">
    <property type="entry name" value="C2H2-ZF_domain"/>
</dbReference>
<keyword evidence="13" id="KW-1185">Reference proteome</keyword>
<keyword evidence="5" id="KW-0862">Zinc</keyword>
<dbReference type="InterPro" id="IPR036236">
    <property type="entry name" value="Znf_C2H2_sf"/>
</dbReference>
<dbReference type="SUPFAM" id="SSF57667">
    <property type="entry name" value="beta-beta-alpha zinc fingers"/>
    <property type="match status" value="5"/>
</dbReference>
<dbReference type="SMART" id="SM00355">
    <property type="entry name" value="ZnF_C2H2"/>
    <property type="match status" value="16"/>
</dbReference>
<keyword evidence="6" id="KW-0805">Transcription regulation</keyword>
<keyword evidence="8" id="KW-0804">Transcription</keyword>
<evidence type="ECO:0000259" key="11">
    <source>
        <dbReference type="PROSITE" id="PS50157"/>
    </source>
</evidence>
<dbReference type="Proteomes" id="UP000625711">
    <property type="component" value="Unassembled WGS sequence"/>
</dbReference>
<accession>A0A834MJB6</accession>
<feature type="domain" description="C2H2-type" evidence="11">
    <location>
        <begin position="299"/>
        <end position="327"/>
    </location>
</feature>
<feature type="domain" description="C2H2-type" evidence="11">
    <location>
        <begin position="88"/>
        <end position="116"/>
    </location>
</feature>
<dbReference type="GO" id="GO:0000981">
    <property type="term" value="F:DNA-binding transcription factor activity, RNA polymerase II-specific"/>
    <property type="evidence" value="ECO:0007669"/>
    <property type="project" value="TreeGrafter"/>
</dbReference>
<proteinExistence type="predicted"/>
<evidence type="ECO:0000256" key="5">
    <source>
        <dbReference type="ARBA" id="ARBA00022833"/>
    </source>
</evidence>
<evidence type="ECO:0000313" key="13">
    <source>
        <dbReference type="Proteomes" id="UP000625711"/>
    </source>
</evidence>
<feature type="domain" description="C2H2-type" evidence="11">
    <location>
        <begin position="507"/>
        <end position="534"/>
    </location>
</feature>
<dbReference type="GO" id="GO:0005694">
    <property type="term" value="C:chromosome"/>
    <property type="evidence" value="ECO:0007669"/>
    <property type="project" value="UniProtKB-ARBA"/>
</dbReference>
<feature type="domain" description="C2H2-type" evidence="11">
    <location>
        <begin position="202"/>
        <end position="229"/>
    </location>
</feature>
<evidence type="ECO:0000256" key="9">
    <source>
        <dbReference type="ARBA" id="ARBA00023242"/>
    </source>
</evidence>
<evidence type="ECO:0000256" key="4">
    <source>
        <dbReference type="ARBA" id="ARBA00022771"/>
    </source>
</evidence>
<dbReference type="EMBL" id="JAACXV010000039">
    <property type="protein sequence ID" value="KAF7286003.1"/>
    <property type="molecule type" value="Genomic_DNA"/>
</dbReference>
<dbReference type="Pfam" id="PF00096">
    <property type="entry name" value="zf-C2H2"/>
    <property type="match status" value="5"/>
</dbReference>
<dbReference type="PANTHER" id="PTHR24384:SF189">
    <property type="entry name" value="C2H2-TYPE DOMAIN-CONTAINING PROTEIN-RELATED"/>
    <property type="match status" value="1"/>
</dbReference>
<feature type="domain" description="C2H2-type" evidence="11">
    <location>
        <begin position="174"/>
        <end position="201"/>
    </location>
</feature>
<name>A0A834MJB6_RHYFE</name>
<dbReference type="AlphaFoldDB" id="A0A834MJB6"/>
<feature type="domain" description="C2H2-type" evidence="11">
    <location>
        <begin position="230"/>
        <end position="252"/>
    </location>
</feature>
<comment type="caution">
    <text evidence="12">The sequence shown here is derived from an EMBL/GenBank/DDBJ whole genome shotgun (WGS) entry which is preliminary data.</text>
</comment>
<evidence type="ECO:0000313" key="12">
    <source>
        <dbReference type="EMBL" id="KAF7286003.1"/>
    </source>
</evidence>
<dbReference type="GO" id="GO:0000978">
    <property type="term" value="F:RNA polymerase II cis-regulatory region sequence-specific DNA binding"/>
    <property type="evidence" value="ECO:0007669"/>
    <property type="project" value="TreeGrafter"/>
</dbReference>
<dbReference type="PROSITE" id="PS50157">
    <property type="entry name" value="ZINC_FINGER_C2H2_2"/>
    <property type="match status" value="11"/>
</dbReference>
<feature type="domain" description="C2H2-type" evidence="11">
    <location>
        <begin position="334"/>
        <end position="357"/>
    </location>
</feature>